<protein>
    <recommendedName>
        <fullName evidence="3">DUF4224 domain-containing protein</fullName>
    </recommendedName>
</protein>
<reference evidence="2" key="1">
    <citation type="journal article" date="2019" name="Int. J. Syst. Evol. Microbiol.">
        <title>The Global Catalogue of Microorganisms (GCM) 10K type strain sequencing project: providing services to taxonomists for standard genome sequencing and annotation.</title>
        <authorList>
            <consortium name="The Broad Institute Genomics Platform"/>
            <consortium name="The Broad Institute Genome Sequencing Center for Infectious Disease"/>
            <person name="Wu L."/>
            <person name="Ma J."/>
        </authorList>
    </citation>
    <scope>NUCLEOTIDE SEQUENCE [LARGE SCALE GENOMIC DNA]</scope>
    <source>
        <strain evidence="2">JCM 17304</strain>
    </source>
</reference>
<proteinExistence type="predicted"/>
<sequence length="80" mass="9304">MDRDQRKGDDLIPENVDKFLNPAQRAALQQLESFGWQLQLIRRPLFQDPVVVVVNPEGRKLGVLESDGRINMQKDIEFRD</sequence>
<evidence type="ECO:0008006" key="3">
    <source>
        <dbReference type="Google" id="ProtNLM"/>
    </source>
</evidence>
<name>A0ABP7X7C5_9GAMM</name>
<accession>A0ABP7X7C5</accession>
<gene>
    <name evidence="1" type="ORF">GCM10022414_36990</name>
</gene>
<dbReference type="Proteomes" id="UP001500392">
    <property type="component" value="Unassembled WGS sequence"/>
</dbReference>
<dbReference type="EMBL" id="BAABDM010000013">
    <property type="protein sequence ID" value="GAA4106467.1"/>
    <property type="molecule type" value="Genomic_DNA"/>
</dbReference>
<evidence type="ECO:0000313" key="1">
    <source>
        <dbReference type="EMBL" id="GAA4106467.1"/>
    </source>
</evidence>
<comment type="caution">
    <text evidence="1">The sequence shown here is derived from an EMBL/GenBank/DDBJ whole genome shotgun (WGS) entry which is preliminary data.</text>
</comment>
<dbReference type="RefSeq" id="WP_344938936.1">
    <property type="nucleotide sequence ID" value="NZ_BAABDM010000013.1"/>
</dbReference>
<keyword evidence="2" id="KW-1185">Reference proteome</keyword>
<organism evidence="1 2">
    <name type="scientific">Zhongshania borealis</name>
    <dbReference type="NCBI Taxonomy" id="889488"/>
    <lineage>
        <taxon>Bacteria</taxon>
        <taxon>Pseudomonadati</taxon>
        <taxon>Pseudomonadota</taxon>
        <taxon>Gammaproteobacteria</taxon>
        <taxon>Cellvibrionales</taxon>
        <taxon>Spongiibacteraceae</taxon>
        <taxon>Zhongshania</taxon>
    </lineage>
</organism>
<evidence type="ECO:0000313" key="2">
    <source>
        <dbReference type="Proteomes" id="UP001500392"/>
    </source>
</evidence>